<dbReference type="HOGENOM" id="CLU_049382_3_0_5"/>
<evidence type="ECO:0000256" key="2">
    <source>
        <dbReference type="ARBA" id="ARBA00022490"/>
    </source>
</evidence>
<dbReference type="InterPro" id="IPR050078">
    <property type="entry name" value="Ribosomal_L11_MeTrfase_PrmA"/>
</dbReference>
<dbReference type="STRING" id="91604.ID47_06850"/>
<evidence type="ECO:0000256" key="3">
    <source>
        <dbReference type="ARBA" id="ARBA00022603"/>
    </source>
</evidence>
<dbReference type="PANTHER" id="PTHR43648">
    <property type="entry name" value="ELECTRON TRANSFER FLAVOPROTEIN BETA SUBUNIT LYSINE METHYLTRANSFERASE"/>
    <property type="match status" value="1"/>
</dbReference>
<organism evidence="7 8">
    <name type="scientific">Candidatus Odyssella acanthamoebae</name>
    <dbReference type="NCBI Taxonomy" id="91604"/>
    <lineage>
        <taxon>Bacteria</taxon>
        <taxon>Pseudomonadati</taxon>
        <taxon>Pseudomonadota</taxon>
        <taxon>Alphaproteobacteria</taxon>
        <taxon>Holosporales</taxon>
        <taxon>Candidatus Paracaedibacteraceae</taxon>
        <taxon>Candidatus Odyssella</taxon>
    </lineage>
</organism>
<dbReference type="InterPro" id="IPR029063">
    <property type="entry name" value="SAM-dependent_MTases_sf"/>
</dbReference>
<dbReference type="RefSeq" id="WP_038465007.1">
    <property type="nucleotide sequence ID" value="NZ_CP008941.1"/>
</dbReference>
<sequence length="290" mass="31657">MKLYKLFFNTTSKAAPIFGEVLDEVVLAVSWYEIDEDTNHWVLEATLNEAADSEAVRHLIKVTAITHGLESPEMTLAELPDTDWLEQTWKNFPPRQIGKFFIYGSHAKTEIPADLIGLEINAATAFGSGEHETTTACIEALTKMHRQNRPFKTPLDMGCGSGILAMVIAKLWDVPVLAVDNDPESVRVAAANADMNGCANLITTLCNDGFAGTIVKEKGPFDLVAANILAAPLCDMAPDMADCVAIAGRIVLSGLLTRQINDVRQAYEAVGFKFIEQHLIGDWAALVLER</sequence>
<dbReference type="InterPro" id="IPR004498">
    <property type="entry name" value="Ribosomal_PrmA_MeTrfase"/>
</dbReference>
<dbReference type="PIRSF" id="PIRSF000401">
    <property type="entry name" value="RPL11_MTase"/>
    <property type="match status" value="1"/>
</dbReference>
<feature type="binding site" evidence="6">
    <location>
        <position position="180"/>
    </location>
    <ligand>
        <name>S-adenosyl-L-methionine</name>
        <dbReference type="ChEBI" id="CHEBI:59789"/>
    </ligand>
</feature>
<keyword evidence="2 6" id="KW-0963">Cytoplasm</keyword>
<comment type="catalytic activity">
    <reaction evidence="6">
        <text>L-lysyl-[protein] + 3 S-adenosyl-L-methionine = N(6),N(6),N(6)-trimethyl-L-lysyl-[protein] + 3 S-adenosyl-L-homocysteine + 3 H(+)</text>
        <dbReference type="Rhea" id="RHEA:54192"/>
        <dbReference type="Rhea" id="RHEA-COMP:9752"/>
        <dbReference type="Rhea" id="RHEA-COMP:13826"/>
        <dbReference type="ChEBI" id="CHEBI:15378"/>
        <dbReference type="ChEBI" id="CHEBI:29969"/>
        <dbReference type="ChEBI" id="CHEBI:57856"/>
        <dbReference type="ChEBI" id="CHEBI:59789"/>
        <dbReference type="ChEBI" id="CHEBI:61961"/>
    </reaction>
</comment>
<proteinExistence type="inferred from homology"/>
<dbReference type="CDD" id="cd02440">
    <property type="entry name" value="AdoMet_MTases"/>
    <property type="match status" value="1"/>
</dbReference>
<comment type="similarity">
    <text evidence="1 6">Belongs to the methyltransferase superfamily. PrmA family.</text>
</comment>
<keyword evidence="5 6" id="KW-0949">S-adenosyl-L-methionine</keyword>
<evidence type="ECO:0000256" key="5">
    <source>
        <dbReference type="ARBA" id="ARBA00022691"/>
    </source>
</evidence>
<comment type="function">
    <text evidence="6">Methylates ribosomal protein L11.</text>
</comment>
<dbReference type="EC" id="2.1.1.-" evidence="6"/>
<gene>
    <name evidence="6" type="primary">prmA</name>
    <name evidence="7" type="ORF">ID47_06850</name>
</gene>
<dbReference type="SUPFAM" id="SSF53335">
    <property type="entry name" value="S-adenosyl-L-methionine-dependent methyltransferases"/>
    <property type="match status" value="1"/>
</dbReference>
<evidence type="ECO:0000256" key="1">
    <source>
        <dbReference type="ARBA" id="ARBA00009741"/>
    </source>
</evidence>
<accession>A0A077B0S0</accession>
<dbReference type="KEGG" id="paca:ID47_06850"/>
<dbReference type="GO" id="GO:0005737">
    <property type="term" value="C:cytoplasm"/>
    <property type="evidence" value="ECO:0007669"/>
    <property type="project" value="UniProtKB-SubCell"/>
</dbReference>
<evidence type="ECO:0000256" key="6">
    <source>
        <dbReference type="HAMAP-Rule" id="MF_00735"/>
    </source>
</evidence>
<dbReference type="eggNOG" id="COG2264">
    <property type="taxonomic scope" value="Bacteria"/>
</dbReference>
<protein>
    <recommendedName>
        <fullName evidence="6">Ribosomal protein L11 methyltransferase</fullName>
        <shortName evidence="6">L11 Mtase</shortName>
        <ecNumber evidence="6">2.1.1.-</ecNumber>
    </recommendedName>
</protein>
<dbReference type="EMBL" id="CP008941">
    <property type="protein sequence ID" value="AIK96520.1"/>
    <property type="molecule type" value="Genomic_DNA"/>
</dbReference>
<feature type="binding site" evidence="6">
    <location>
        <position position="158"/>
    </location>
    <ligand>
        <name>S-adenosyl-L-methionine</name>
        <dbReference type="ChEBI" id="CHEBI:59789"/>
    </ligand>
</feature>
<name>A0A077B0S0_9PROT</name>
<dbReference type="Gene3D" id="3.40.50.150">
    <property type="entry name" value="Vaccinia Virus protein VP39"/>
    <property type="match status" value="1"/>
</dbReference>
<dbReference type="GO" id="GO:0016279">
    <property type="term" value="F:protein-lysine N-methyltransferase activity"/>
    <property type="evidence" value="ECO:0007669"/>
    <property type="project" value="RHEA"/>
</dbReference>
<evidence type="ECO:0000313" key="7">
    <source>
        <dbReference type="EMBL" id="AIK96520.1"/>
    </source>
</evidence>
<dbReference type="AlphaFoldDB" id="A0A077B0S0"/>
<dbReference type="Pfam" id="PF06325">
    <property type="entry name" value="PrmA"/>
    <property type="match status" value="1"/>
</dbReference>
<feature type="binding site" evidence="6">
    <location>
        <position position="134"/>
    </location>
    <ligand>
        <name>S-adenosyl-L-methionine</name>
        <dbReference type="ChEBI" id="CHEBI:59789"/>
    </ligand>
</feature>
<keyword evidence="4 6" id="KW-0808">Transferase</keyword>
<keyword evidence="3 6" id="KW-0489">Methyltransferase</keyword>
<dbReference type="PANTHER" id="PTHR43648:SF1">
    <property type="entry name" value="ELECTRON TRANSFER FLAVOPROTEIN BETA SUBUNIT LYSINE METHYLTRANSFERASE"/>
    <property type="match status" value="1"/>
</dbReference>
<dbReference type="GO" id="GO:0032259">
    <property type="term" value="P:methylation"/>
    <property type="evidence" value="ECO:0007669"/>
    <property type="project" value="UniProtKB-KW"/>
</dbReference>
<evidence type="ECO:0000256" key="4">
    <source>
        <dbReference type="ARBA" id="ARBA00022679"/>
    </source>
</evidence>
<reference evidence="7 8" key="1">
    <citation type="submission" date="2014-07" db="EMBL/GenBank/DDBJ databases">
        <title>Comparative genomic insights into amoeba endosymbionts belonging to the families of Holosporaceae and Candidatus Midichloriaceae within Rickettsiales.</title>
        <authorList>
            <person name="Wang Z."/>
            <person name="Wu M."/>
        </authorList>
    </citation>
    <scope>NUCLEOTIDE SEQUENCE [LARGE SCALE GENOMIC DNA]</scope>
    <source>
        <strain evidence="7">PRA3</strain>
    </source>
</reference>
<dbReference type="HAMAP" id="MF_00735">
    <property type="entry name" value="Methyltr_PrmA"/>
    <property type="match status" value="1"/>
</dbReference>
<comment type="subcellular location">
    <subcellularLocation>
        <location evidence="6">Cytoplasm</location>
    </subcellularLocation>
</comment>
<evidence type="ECO:0000313" key="8">
    <source>
        <dbReference type="Proteomes" id="UP000028926"/>
    </source>
</evidence>
<dbReference type="Proteomes" id="UP000028926">
    <property type="component" value="Chromosome"/>
</dbReference>
<feature type="binding site" evidence="6">
    <location>
        <position position="227"/>
    </location>
    <ligand>
        <name>S-adenosyl-L-methionine</name>
        <dbReference type="ChEBI" id="CHEBI:59789"/>
    </ligand>
</feature>
<keyword evidence="8" id="KW-1185">Reference proteome</keyword>